<dbReference type="SUPFAM" id="SSF46561">
    <property type="entry name" value="Ribosomal protein L29 (L29p)"/>
    <property type="match status" value="1"/>
</dbReference>
<dbReference type="STRING" id="1544798.LH29_19090"/>
<dbReference type="Pfam" id="PF00831">
    <property type="entry name" value="Ribosomal_L29"/>
    <property type="match status" value="1"/>
</dbReference>
<dbReference type="HAMAP" id="MF_00374">
    <property type="entry name" value="Ribosomal_uL29"/>
    <property type="match status" value="1"/>
</dbReference>
<dbReference type="AlphaFoldDB" id="A0A0D8J772"/>
<dbReference type="GO" id="GO:1990904">
    <property type="term" value="C:ribonucleoprotein complex"/>
    <property type="evidence" value="ECO:0007669"/>
    <property type="project" value="UniProtKB-KW"/>
</dbReference>
<dbReference type="Gene3D" id="1.10.287.310">
    <property type="match status" value="1"/>
</dbReference>
<dbReference type="GO" id="GO:0006412">
    <property type="term" value="P:translation"/>
    <property type="evidence" value="ECO:0007669"/>
    <property type="project" value="UniProtKB-UniRule"/>
</dbReference>
<comment type="caution">
    <text evidence="6">The sequence shown here is derived from an EMBL/GenBank/DDBJ whole genome shotgun (WGS) entry which is preliminary data.</text>
</comment>
<accession>A0A0D8J772</accession>
<protein>
    <recommendedName>
        <fullName evidence="4 5">Large ribosomal subunit protein uL29</fullName>
    </recommendedName>
</protein>
<evidence type="ECO:0000256" key="2">
    <source>
        <dbReference type="ARBA" id="ARBA00022980"/>
    </source>
</evidence>
<proteinExistence type="inferred from homology"/>
<keyword evidence="2 5" id="KW-0689">Ribosomal protein</keyword>
<dbReference type="CDD" id="cd00427">
    <property type="entry name" value="Ribosomal_L29_HIP"/>
    <property type="match status" value="1"/>
</dbReference>
<dbReference type="OrthoDB" id="5296761at2"/>
<reference evidence="6 7" key="1">
    <citation type="submission" date="2014-09" db="EMBL/GenBank/DDBJ databases">
        <title>Draft Genome Sequence of Draconibacterium sp. JN14CK-3.</title>
        <authorList>
            <person name="Dong C."/>
            <person name="Lai Q."/>
            <person name="Shao Z."/>
        </authorList>
    </citation>
    <scope>NUCLEOTIDE SEQUENCE [LARGE SCALE GENOMIC DNA]</scope>
    <source>
        <strain evidence="6 7">JN14CK-3</strain>
    </source>
</reference>
<gene>
    <name evidence="5" type="primary">rpmC</name>
    <name evidence="6" type="ORF">LH29_19090</name>
</gene>
<keyword evidence="3 5" id="KW-0687">Ribonucleoprotein</keyword>
<dbReference type="InterPro" id="IPR036049">
    <property type="entry name" value="Ribosomal_uL29_sf"/>
</dbReference>
<dbReference type="GO" id="GO:0005840">
    <property type="term" value="C:ribosome"/>
    <property type="evidence" value="ECO:0007669"/>
    <property type="project" value="UniProtKB-KW"/>
</dbReference>
<name>A0A0D8J772_9BACT</name>
<evidence type="ECO:0000313" key="6">
    <source>
        <dbReference type="EMBL" id="KJF42644.1"/>
    </source>
</evidence>
<organism evidence="6 7">
    <name type="scientific">Draconibacterium sediminis</name>
    <dbReference type="NCBI Taxonomy" id="1544798"/>
    <lineage>
        <taxon>Bacteria</taxon>
        <taxon>Pseudomonadati</taxon>
        <taxon>Bacteroidota</taxon>
        <taxon>Bacteroidia</taxon>
        <taxon>Marinilabiliales</taxon>
        <taxon>Prolixibacteraceae</taxon>
        <taxon>Draconibacterium</taxon>
    </lineage>
</organism>
<sequence length="67" mass="7892">MKVSEIKEMANNEIVERLQIEKENLVRLRLNHAVSPLENPNKLKETKATIARLNTILRERELNENQK</sequence>
<dbReference type="GO" id="GO:0003735">
    <property type="term" value="F:structural constituent of ribosome"/>
    <property type="evidence" value="ECO:0007669"/>
    <property type="project" value="InterPro"/>
</dbReference>
<dbReference type="RefSeq" id="WP_045032510.1">
    <property type="nucleotide sequence ID" value="NZ_CAJXKZ010000011.1"/>
</dbReference>
<evidence type="ECO:0000256" key="5">
    <source>
        <dbReference type="HAMAP-Rule" id="MF_00374"/>
    </source>
</evidence>
<dbReference type="NCBIfam" id="TIGR00012">
    <property type="entry name" value="L29"/>
    <property type="match status" value="1"/>
</dbReference>
<dbReference type="Proteomes" id="UP000032544">
    <property type="component" value="Unassembled WGS sequence"/>
</dbReference>
<keyword evidence="7" id="KW-1185">Reference proteome</keyword>
<dbReference type="InterPro" id="IPR001854">
    <property type="entry name" value="Ribosomal_uL29"/>
</dbReference>
<comment type="similarity">
    <text evidence="1 5">Belongs to the universal ribosomal protein uL29 family.</text>
</comment>
<evidence type="ECO:0000313" key="7">
    <source>
        <dbReference type="Proteomes" id="UP000032544"/>
    </source>
</evidence>
<evidence type="ECO:0000256" key="1">
    <source>
        <dbReference type="ARBA" id="ARBA00009254"/>
    </source>
</evidence>
<dbReference type="EMBL" id="JRHC01000005">
    <property type="protein sequence ID" value="KJF42644.1"/>
    <property type="molecule type" value="Genomic_DNA"/>
</dbReference>
<evidence type="ECO:0000256" key="3">
    <source>
        <dbReference type="ARBA" id="ARBA00023274"/>
    </source>
</evidence>
<evidence type="ECO:0000256" key="4">
    <source>
        <dbReference type="ARBA" id="ARBA00035204"/>
    </source>
</evidence>